<dbReference type="GO" id="GO:0004813">
    <property type="term" value="F:alanine-tRNA ligase activity"/>
    <property type="evidence" value="ECO:0007669"/>
    <property type="project" value="UniProtKB-EC"/>
</dbReference>
<dbReference type="Gene3D" id="3.10.310.40">
    <property type="match status" value="1"/>
</dbReference>
<evidence type="ECO:0000256" key="1">
    <source>
        <dbReference type="ARBA" id="ARBA00008226"/>
    </source>
</evidence>
<evidence type="ECO:0000256" key="3">
    <source>
        <dbReference type="ARBA" id="ARBA00017959"/>
    </source>
</evidence>
<reference evidence="13" key="1">
    <citation type="submission" date="2020-05" db="EMBL/GenBank/DDBJ databases">
        <authorList>
            <person name="Chiriac C."/>
            <person name="Salcher M."/>
            <person name="Ghai R."/>
            <person name="Kavagutti S V."/>
        </authorList>
    </citation>
    <scope>NUCLEOTIDE SEQUENCE</scope>
</reference>
<evidence type="ECO:0000256" key="11">
    <source>
        <dbReference type="SAM" id="MobiDB-lite"/>
    </source>
</evidence>
<accession>A0A6J6ZT28</accession>
<keyword evidence="4" id="KW-0820">tRNA-binding</keyword>
<feature type="domain" description="DHHA1" evidence="12">
    <location>
        <begin position="2"/>
        <end position="90"/>
    </location>
</feature>
<dbReference type="Pfam" id="PF02272">
    <property type="entry name" value="DHHA1"/>
    <property type="match status" value="1"/>
</dbReference>
<evidence type="ECO:0000256" key="8">
    <source>
        <dbReference type="ARBA" id="ARBA00022884"/>
    </source>
</evidence>
<feature type="region of interest" description="Disordered" evidence="11">
    <location>
        <begin position="58"/>
        <end position="77"/>
    </location>
</feature>
<gene>
    <name evidence="13" type="ORF">UFOPK3004_01966</name>
</gene>
<evidence type="ECO:0000256" key="6">
    <source>
        <dbReference type="ARBA" id="ARBA00022741"/>
    </source>
</evidence>
<dbReference type="GO" id="GO:0005524">
    <property type="term" value="F:ATP binding"/>
    <property type="evidence" value="ECO:0007669"/>
    <property type="project" value="UniProtKB-KW"/>
</dbReference>
<dbReference type="EMBL" id="CAFAAL010000289">
    <property type="protein sequence ID" value="CAB4823437.1"/>
    <property type="molecule type" value="Genomic_DNA"/>
</dbReference>
<keyword evidence="5" id="KW-0436">Ligase</keyword>
<evidence type="ECO:0000259" key="12">
    <source>
        <dbReference type="Pfam" id="PF02272"/>
    </source>
</evidence>
<evidence type="ECO:0000313" key="13">
    <source>
        <dbReference type="EMBL" id="CAB4823437.1"/>
    </source>
</evidence>
<keyword evidence="8" id="KW-0694">RNA-binding</keyword>
<protein>
    <recommendedName>
        <fullName evidence="3">Alanine--tRNA ligase</fullName>
        <ecNumber evidence="2">6.1.1.7</ecNumber>
    </recommendedName>
</protein>
<name>A0A6J6ZT28_9ZZZZ</name>
<dbReference type="AlphaFoldDB" id="A0A6J6ZT28"/>
<dbReference type="FunFam" id="3.10.310.40:FF:000001">
    <property type="entry name" value="Alanine--tRNA ligase"/>
    <property type="match status" value="1"/>
</dbReference>
<evidence type="ECO:0000256" key="5">
    <source>
        <dbReference type="ARBA" id="ARBA00022598"/>
    </source>
</evidence>
<sequence length="92" mass="8848">MTPGDLRELTIAVRHQPNVHTVVLIGVSPGGGVSLVGAVDAASGKNAAQLISSAAKAVGGGGGGKGDIATAGGKNPEGIPEALRLAQEAARS</sequence>
<evidence type="ECO:0000256" key="2">
    <source>
        <dbReference type="ARBA" id="ARBA00013168"/>
    </source>
</evidence>
<evidence type="ECO:0000256" key="9">
    <source>
        <dbReference type="ARBA" id="ARBA00022917"/>
    </source>
</evidence>
<keyword evidence="6" id="KW-0547">Nucleotide-binding</keyword>
<dbReference type="InterPro" id="IPR003156">
    <property type="entry name" value="DHHA1_dom"/>
</dbReference>
<dbReference type="GO" id="GO:0006412">
    <property type="term" value="P:translation"/>
    <property type="evidence" value="ECO:0007669"/>
    <property type="project" value="UniProtKB-KW"/>
</dbReference>
<evidence type="ECO:0000256" key="7">
    <source>
        <dbReference type="ARBA" id="ARBA00022840"/>
    </source>
</evidence>
<proteinExistence type="inferred from homology"/>
<dbReference type="EC" id="6.1.1.7" evidence="2"/>
<dbReference type="GO" id="GO:0000049">
    <property type="term" value="F:tRNA binding"/>
    <property type="evidence" value="ECO:0007669"/>
    <property type="project" value="UniProtKB-KW"/>
</dbReference>
<evidence type="ECO:0000256" key="10">
    <source>
        <dbReference type="ARBA" id="ARBA00023146"/>
    </source>
</evidence>
<keyword evidence="7" id="KW-0067">ATP-binding</keyword>
<comment type="similarity">
    <text evidence="1">Belongs to the class-II aminoacyl-tRNA synthetase family.</text>
</comment>
<evidence type="ECO:0000256" key="4">
    <source>
        <dbReference type="ARBA" id="ARBA00022555"/>
    </source>
</evidence>
<keyword evidence="9" id="KW-0648">Protein biosynthesis</keyword>
<organism evidence="13">
    <name type="scientific">freshwater metagenome</name>
    <dbReference type="NCBI Taxonomy" id="449393"/>
    <lineage>
        <taxon>unclassified sequences</taxon>
        <taxon>metagenomes</taxon>
        <taxon>ecological metagenomes</taxon>
    </lineage>
</organism>
<keyword evidence="10" id="KW-0030">Aminoacyl-tRNA synthetase</keyword>